<accession>A0A1X9T5I8</accession>
<evidence type="ECO:0000313" key="2">
    <source>
        <dbReference type="Proteomes" id="UP000203507"/>
    </source>
</evidence>
<keyword evidence="2" id="KW-1185">Reference proteome</keyword>
<evidence type="ECO:0000313" key="1">
    <source>
        <dbReference type="EMBL" id="ARR28969.1"/>
    </source>
</evidence>
<dbReference type="Proteomes" id="UP000203507">
    <property type="component" value="Segment"/>
</dbReference>
<sequence length="889" mass="100612">MNAAVDLINLRGVYPIQATCLQPLYYTHYLSAYNSTSFYSYTPLTTSCPIKLQIGCKEYGACYDPSLLGTLSTDYATCKDVTTLASHAPIVGIYMNELTLAIEKDVDLGYDPVRSDTFINNIQGTVLGAHCIRLMLGLGRVLDMVDCMAYFLFVSYFYGLCDHQLLRDQQNYYYSGSADCPQFATTGLHSRSTFYFITPRGDSSRPYYRVRTSTGYEGSVYEGRWLDIGVPTPATCSSGFIDYTKSSHAHQCPFITDSQRVNYIVARILGAKISSTCPFPCADMDNIFVGILTHQTTDWVNNYMVARGYCSSGGTLNNTCSITTPPFVCMTTGIARHILGCSALDATVMINVMNPAISTSSIEDRLNNLPSTMLFNVWAVQNALCQFTNLMEPSIGKCVAGTVDAFKCLSANKFFLLLANEECNGFMGTYIERFQLPYTIDDIYRASLNAVGFLNLFPAGLYCLEKPNVDAPIVPFPSAVTPTKSTVTAGPIVRPQTSPATSKTAKPLLTLPPLKSTTADPRLYPQANGPFSEDQFCYVNRYNPEYPSSTITTPAYIHHETQLYRQPYRECAINYQVTAFSQYQPCFNPSIMRVLPDNDYVCAKSLADRSWDESFRTALMEFTDAYRLDFRNGNIYEIGPLTQLHQSHNIFHTTLGKRFTSVVRSFTMPMIGEDRYYTVMNCVQYVYFMAHVYGACDPLALPFAQDELLTESEKTCFKKKSYGLWYSSKTYDRPNLYNVPEIDSQYYFFTYQLYGYSEFQTDTSEHTEFLAQYPYLASFLTYPRSTVSWDYISKAGEFNQQIANTAVIYLHEYDYNRYGTTRHGGYPKSLISLITKEQYKAYIASTFWKELQPCTYPCDEYDKAWAFLYLPFQLDYVNNRLANLGLSRC</sequence>
<name>A0A1X9T5I8_9VIRU</name>
<proteinExistence type="predicted"/>
<dbReference type="GeneID" id="32878303"/>
<organism evidence="1">
    <name type="scientific">Ranid herpesvirus 3</name>
    <dbReference type="NCBI Taxonomy" id="1987509"/>
    <lineage>
        <taxon>Viruses</taxon>
        <taxon>Duplodnaviria</taxon>
        <taxon>Heunggongvirae</taxon>
        <taxon>Peploviricota</taxon>
        <taxon>Herviviricetes</taxon>
        <taxon>Herpesvirales</taxon>
        <taxon>Alloherpesviridae</taxon>
        <taxon>Batravirus</taxon>
        <taxon>Batravirus ranidallo3</taxon>
    </lineage>
</organism>
<dbReference type="EMBL" id="KX832224">
    <property type="protein sequence ID" value="ARR28969.1"/>
    <property type="molecule type" value="Genomic_DNA"/>
</dbReference>
<dbReference type="KEGG" id="vg:32878303"/>
<dbReference type="RefSeq" id="YP_009362478.1">
    <property type="nucleotide sequence ID" value="NC_034618.1"/>
</dbReference>
<protein>
    <submittedName>
        <fullName evidence="1">Uncharacterized protein</fullName>
    </submittedName>
</protein>
<reference evidence="1" key="1">
    <citation type="journal article" date="2017" name="Vet. Pathol.">
        <title>Ranid Herpesvirus 3 and Proliferative Dermatitis in Free-Ranging Wild Common Frogs (Rana Temporaria).</title>
        <authorList>
            <person name="Origgi F.C."/>
            <person name="Schmidt B.R."/>
            <person name="Lohmann P."/>
            <person name="Otten P."/>
            <person name="Akdesir E."/>
            <person name="Gaschen V."/>
            <person name="Aguilar-Bultet L."/>
            <person name="Wahli T."/>
            <person name="Sattler U."/>
            <person name="Stoffel M.H."/>
        </authorList>
    </citation>
    <scope>NUCLEOTIDE SEQUENCE [LARGE SCALE GENOMIC DNA]</scope>
    <source>
        <strain evidence="1">FO1_2015</strain>
    </source>
</reference>